<feature type="domain" description="DUF1980" evidence="2">
    <location>
        <begin position="6"/>
        <end position="89"/>
    </location>
</feature>
<feature type="transmembrane region" description="Helical" evidence="1">
    <location>
        <begin position="33"/>
        <end position="55"/>
    </location>
</feature>
<reference evidence="4 5" key="1">
    <citation type="journal article" date="2010" name="Stand. Genomic Sci.">
        <title>Complete genome sequence of Segniliparus rotundus type strain (CDC 1076).</title>
        <authorList>
            <person name="Sikorski J."/>
            <person name="Lapidus A."/>
            <person name="Copeland A."/>
            <person name="Misra M."/>
            <person name="Glavina Del Rio T."/>
            <person name="Nolan M."/>
            <person name="Lucas S."/>
            <person name="Chen F."/>
            <person name="Tice H."/>
            <person name="Cheng J.F."/>
            <person name="Jando M."/>
            <person name="Schneider S."/>
            <person name="Bruce D."/>
            <person name="Goodwin L."/>
            <person name="Pitluck S."/>
            <person name="Liolios K."/>
            <person name="Mikhailova N."/>
            <person name="Pati A."/>
            <person name="Ivanova N."/>
            <person name="Mavromatis K."/>
            <person name="Chen A."/>
            <person name="Palaniappan K."/>
            <person name="Chertkov O."/>
            <person name="Land M."/>
            <person name="Hauser L."/>
            <person name="Chang Y.J."/>
            <person name="Jeffries C.D."/>
            <person name="Brettin T."/>
            <person name="Detter J.C."/>
            <person name="Han C."/>
            <person name="Rohde M."/>
            <person name="Goker M."/>
            <person name="Bristow J."/>
            <person name="Eisen J.A."/>
            <person name="Markowitz V."/>
            <person name="Hugenholtz P."/>
            <person name="Kyrpides N.C."/>
            <person name="Klenk H.P."/>
        </authorList>
    </citation>
    <scope>NUCLEOTIDE SEQUENCE [LARGE SCALE GENOMIC DNA]</scope>
    <source>
        <strain evidence="5">ATCC BAA-972 / CDC 1076 / CIP 108378 / DSM 44985 / JCM 13578</strain>
    </source>
</reference>
<evidence type="ECO:0000259" key="3">
    <source>
        <dbReference type="Pfam" id="PF21537"/>
    </source>
</evidence>
<proteinExistence type="predicted"/>
<dbReference type="EMBL" id="CP001958">
    <property type="protein sequence ID" value="ADG96756.1"/>
    <property type="molecule type" value="Genomic_DNA"/>
</dbReference>
<sequence length="235" mass="25380">MRRETQHLILLLLGGAVLKISLNGNYARYVKPALGPWLTATGAAAVLLAVALIAASFRSKPTEHEHEHEHHHSSRMAWLLMVPALVLLFAPPPVLTVDQPPAQAQAAPADPAPYPPLPPGQPSMKLIDFVGRALGAPATLDGREVSLVGFVRKLPDGLYLARVFIWCCAADARSVVLKLDVDPARAPAQDLADKQWVRLIGTYVPGSIDNDPEDIPTVRVIHVAPIPPPENPYET</sequence>
<protein>
    <recommendedName>
        <fullName evidence="6">TIGR03943 family protein</fullName>
    </recommendedName>
</protein>
<dbReference type="OrthoDB" id="359029at2"/>
<organism evidence="4 5">
    <name type="scientific">Segniliparus rotundus (strain ATCC BAA-972 / CDC 1076 / CIP 108378 / DSM 44985 / JCM 13578)</name>
    <dbReference type="NCBI Taxonomy" id="640132"/>
    <lineage>
        <taxon>Bacteria</taxon>
        <taxon>Bacillati</taxon>
        <taxon>Actinomycetota</taxon>
        <taxon>Actinomycetes</taxon>
        <taxon>Mycobacteriales</taxon>
        <taxon>Segniliparaceae</taxon>
        <taxon>Segniliparus</taxon>
    </lineage>
</organism>
<feature type="transmembrane region" description="Helical" evidence="1">
    <location>
        <begin position="76"/>
        <end position="95"/>
    </location>
</feature>
<dbReference type="eggNOG" id="COG3689">
    <property type="taxonomic scope" value="Bacteria"/>
</dbReference>
<accession>D6ZAZ7</accession>
<feature type="domain" description="DUF1980" evidence="3">
    <location>
        <begin position="140"/>
        <end position="233"/>
    </location>
</feature>
<name>D6ZAZ7_SEGRD</name>
<evidence type="ECO:0008006" key="6">
    <source>
        <dbReference type="Google" id="ProtNLM"/>
    </source>
</evidence>
<evidence type="ECO:0000313" key="5">
    <source>
        <dbReference type="Proteomes" id="UP000002247"/>
    </source>
</evidence>
<gene>
    <name evidence="4" type="ordered locus">Srot_0269</name>
</gene>
<dbReference type="NCBIfam" id="TIGR03943">
    <property type="entry name" value="TIGR03943 family putative permease subunit"/>
    <property type="match status" value="1"/>
</dbReference>
<keyword evidence="1" id="KW-0812">Transmembrane</keyword>
<evidence type="ECO:0000313" key="4">
    <source>
        <dbReference type="EMBL" id="ADG96756.1"/>
    </source>
</evidence>
<dbReference type="HOGENOM" id="CLU_079638_0_0_11"/>
<dbReference type="RefSeq" id="WP_013137212.1">
    <property type="nucleotide sequence ID" value="NC_014168.1"/>
</dbReference>
<keyword evidence="1" id="KW-0472">Membrane</keyword>
<dbReference type="Proteomes" id="UP000002247">
    <property type="component" value="Chromosome"/>
</dbReference>
<dbReference type="KEGG" id="srt:Srot_0269"/>
<dbReference type="Pfam" id="PF21537">
    <property type="entry name" value="DUF1980_C"/>
    <property type="match status" value="1"/>
</dbReference>
<keyword evidence="1" id="KW-1133">Transmembrane helix</keyword>
<evidence type="ECO:0000256" key="1">
    <source>
        <dbReference type="SAM" id="Phobius"/>
    </source>
</evidence>
<dbReference type="Pfam" id="PF09323">
    <property type="entry name" value="DUF1980"/>
    <property type="match status" value="1"/>
</dbReference>
<dbReference type="InterPro" id="IPR048493">
    <property type="entry name" value="DUF1980_N"/>
</dbReference>
<dbReference type="STRING" id="640132.Srot_0269"/>
<keyword evidence="5" id="KW-1185">Reference proteome</keyword>
<dbReference type="InterPro" id="IPR048447">
    <property type="entry name" value="DUF1980_C"/>
</dbReference>
<dbReference type="AlphaFoldDB" id="D6ZAZ7"/>
<evidence type="ECO:0000259" key="2">
    <source>
        <dbReference type="Pfam" id="PF09323"/>
    </source>
</evidence>
<dbReference type="InterPro" id="IPR015402">
    <property type="entry name" value="DUF1980"/>
</dbReference>